<feature type="non-terminal residue" evidence="6">
    <location>
        <position position="1"/>
    </location>
</feature>
<dbReference type="AlphaFoldDB" id="A0A4Q7CIK6"/>
<evidence type="ECO:0000256" key="3">
    <source>
        <dbReference type="ARBA" id="ARBA00038858"/>
    </source>
</evidence>
<dbReference type="GO" id="GO:0008761">
    <property type="term" value="F:UDP-N-acetylglucosamine 2-epimerase activity"/>
    <property type="evidence" value="ECO:0007669"/>
    <property type="project" value="UniProtKB-EC"/>
</dbReference>
<dbReference type="PANTHER" id="PTHR43174">
    <property type="entry name" value="UDP-N-ACETYLGLUCOSAMINE 2-EPIMERASE"/>
    <property type="match status" value="1"/>
</dbReference>
<comment type="similarity">
    <text evidence="2 4">Belongs to the UDP-N-acetylglucosamine 2-epimerase family.</text>
</comment>
<evidence type="ECO:0000256" key="1">
    <source>
        <dbReference type="ARBA" id="ARBA00023235"/>
    </source>
</evidence>
<name>A0A4Q7CIK6_9STAP</name>
<organism evidence="6 7">
    <name type="scientific">Staphylococcus condimenti</name>
    <dbReference type="NCBI Taxonomy" id="70255"/>
    <lineage>
        <taxon>Bacteria</taxon>
        <taxon>Bacillati</taxon>
        <taxon>Bacillota</taxon>
        <taxon>Bacilli</taxon>
        <taxon>Bacillales</taxon>
        <taxon>Staphylococcaceae</taxon>
        <taxon>Staphylococcus</taxon>
    </lineage>
</organism>
<comment type="caution">
    <text evidence="6">The sequence shown here is derived from an EMBL/GenBank/DDBJ whole genome shotgun (WGS) entry which is preliminary data.</text>
</comment>
<evidence type="ECO:0000259" key="5">
    <source>
        <dbReference type="Pfam" id="PF02350"/>
    </source>
</evidence>
<feature type="non-terminal residue" evidence="6">
    <location>
        <position position="88"/>
    </location>
</feature>
<gene>
    <name evidence="6" type="ORF">EIG99_13945</name>
</gene>
<dbReference type="Pfam" id="PF02350">
    <property type="entry name" value="Epimerase_2"/>
    <property type="match status" value="1"/>
</dbReference>
<dbReference type="RefSeq" id="WP_165380082.1">
    <property type="nucleotide sequence ID" value="NZ_RQTE01000535.1"/>
</dbReference>
<keyword evidence="1 4" id="KW-0413">Isomerase</keyword>
<reference evidence="6 7" key="1">
    <citation type="submission" date="2018-11" db="EMBL/GenBank/DDBJ databases">
        <title>Genomic profiling of Staphylococcus species from a Poultry farm system in KwaZulu-Natal, South Africa.</title>
        <authorList>
            <person name="Amoako D.G."/>
            <person name="Somboro A.M."/>
            <person name="Abia A.L.K."/>
            <person name="Bester L.A."/>
            <person name="Essack S.Y."/>
        </authorList>
    </citation>
    <scope>NUCLEOTIDE SEQUENCE [LARGE SCALE GENOMIC DNA]</scope>
    <source>
        <strain evidence="6 7">SA11</strain>
    </source>
</reference>
<dbReference type="InterPro" id="IPR029767">
    <property type="entry name" value="WecB-like"/>
</dbReference>
<sequence length="88" mass="9506">AGQTLYNITSRVLKGLEAGIKAEKPGMILVHGDTMTTFASALAAFYNQVAIGHVEAGLRTWSKYSPYPEEMHRQMVSSLADIHSAPTA</sequence>
<feature type="domain" description="UDP-N-acetylglucosamine 2-epimerase" evidence="5">
    <location>
        <begin position="3"/>
        <end position="87"/>
    </location>
</feature>
<dbReference type="InterPro" id="IPR003331">
    <property type="entry name" value="UDP_GlcNAc_Epimerase_2_dom"/>
</dbReference>
<dbReference type="SUPFAM" id="SSF53756">
    <property type="entry name" value="UDP-Glycosyltransferase/glycogen phosphorylase"/>
    <property type="match status" value="1"/>
</dbReference>
<protein>
    <recommendedName>
        <fullName evidence="3">UDP-N-acetylglucosamine 2-epimerase (non-hydrolyzing)</fullName>
        <ecNumber evidence="3">5.1.3.14</ecNumber>
    </recommendedName>
</protein>
<dbReference type="Proteomes" id="UP000293854">
    <property type="component" value="Unassembled WGS sequence"/>
</dbReference>
<evidence type="ECO:0000313" key="6">
    <source>
        <dbReference type="EMBL" id="RZH99172.1"/>
    </source>
</evidence>
<accession>A0A4Q7CIK6</accession>
<dbReference type="EMBL" id="RQTE01000535">
    <property type="protein sequence ID" value="RZH99172.1"/>
    <property type="molecule type" value="Genomic_DNA"/>
</dbReference>
<dbReference type="Gene3D" id="3.40.50.2000">
    <property type="entry name" value="Glycogen Phosphorylase B"/>
    <property type="match status" value="1"/>
</dbReference>
<evidence type="ECO:0000313" key="7">
    <source>
        <dbReference type="Proteomes" id="UP000293854"/>
    </source>
</evidence>
<dbReference type="PANTHER" id="PTHR43174:SF2">
    <property type="entry name" value="UDP-N-ACETYLGLUCOSAMINE 2-EPIMERASE"/>
    <property type="match status" value="1"/>
</dbReference>
<evidence type="ECO:0000256" key="2">
    <source>
        <dbReference type="ARBA" id="ARBA00038209"/>
    </source>
</evidence>
<dbReference type="EC" id="5.1.3.14" evidence="3"/>
<proteinExistence type="inferred from homology"/>
<evidence type="ECO:0000256" key="4">
    <source>
        <dbReference type="RuleBase" id="RU003513"/>
    </source>
</evidence>